<dbReference type="PANTHER" id="PTHR43363">
    <property type="entry name" value="HYPOXANTHINE PHOSPHORIBOSYLTRANSFERASE"/>
    <property type="match status" value="1"/>
</dbReference>
<keyword evidence="2 3" id="KW-0808">Transferase</keyword>
<protein>
    <submittedName>
        <fullName evidence="3">Putative nucleotide phosphoribosyltransferase</fullName>
    </submittedName>
</protein>
<dbReference type="Gene3D" id="3.40.50.2020">
    <property type="match status" value="1"/>
</dbReference>
<dbReference type="KEGG" id="crx:CRECT_0726"/>
<dbReference type="EMBL" id="CP012543">
    <property type="protein sequence ID" value="QCD46411.1"/>
    <property type="molecule type" value="Genomic_DNA"/>
</dbReference>
<dbReference type="Proteomes" id="UP000502377">
    <property type="component" value="Chromosome"/>
</dbReference>
<dbReference type="GO" id="GO:0016757">
    <property type="term" value="F:glycosyltransferase activity"/>
    <property type="evidence" value="ECO:0007669"/>
    <property type="project" value="UniProtKB-KW"/>
</dbReference>
<evidence type="ECO:0000313" key="4">
    <source>
        <dbReference type="Proteomes" id="UP000502377"/>
    </source>
</evidence>
<dbReference type="Pfam" id="PF00156">
    <property type="entry name" value="Pribosyltran"/>
    <property type="match status" value="1"/>
</dbReference>
<name>A0A6G5QL79_CAMRE</name>
<proteinExistence type="predicted"/>
<evidence type="ECO:0000256" key="1">
    <source>
        <dbReference type="ARBA" id="ARBA00022676"/>
    </source>
</evidence>
<dbReference type="SUPFAM" id="SSF53271">
    <property type="entry name" value="PRTase-like"/>
    <property type="match status" value="1"/>
</dbReference>
<dbReference type="InterPro" id="IPR029057">
    <property type="entry name" value="PRTase-like"/>
</dbReference>
<accession>A0A6G5QL79</accession>
<dbReference type="PANTHER" id="PTHR43363:SF1">
    <property type="entry name" value="HYPOXANTHINE-GUANINE PHOSPHORIBOSYLTRANSFERASE"/>
    <property type="match status" value="1"/>
</dbReference>
<evidence type="ECO:0000313" key="3">
    <source>
        <dbReference type="EMBL" id="QCD46411.1"/>
    </source>
</evidence>
<dbReference type="RefSeq" id="WP_002945683.1">
    <property type="nucleotide sequence ID" value="NZ_CAJPTG010000171.1"/>
</dbReference>
<reference evidence="3 4" key="1">
    <citation type="submission" date="2016-07" db="EMBL/GenBank/DDBJ databases">
        <title>Comparative genomics of the Campylobacter concisus group.</title>
        <authorList>
            <person name="Miller W.G."/>
            <person name="Yee E."/>
            <person name="Chapman M.H."/>
            <person name="Huynh S."/>
            <person name="Bono J.L."/>
            <person name="On S.L.W."/>
            <person name="StLeger J."/>
            <person name="Foster G."/>
            <person name="Parker C.T."/>
        </authorList>
    </citation>
    <scope>NUCLEOTIDE SEQUENCE [LARGE SCALE GENOMIC DNA]</scope>
    <source>
        <strain evidence="3 4">ATCC 33238</strain>
    </source>
</reference>
<dbReference type="InterPro" id="IPR000836">
    <property type="entry name" value="PRTase_dom"/>
</dbReference>
<sequence>MLKYPFEEFHKDVKIMVRDIKENFEPEVILAVARGGLTLGHFLASLLNNRNLFTLNSIHYEETQKLDTIDIFNIPDLSKFNKILIVDDMIDTGESMIAIKQELLKRFPHIELKIATIFYKRKALLLPDFTVKEAHEWIEFFWEEQI</sequence>
<dbReference type="AlphaFoldDB" id="A0A6G5QL79"/>
<dbReference type="CDD" id="cd06223">
    <property type="entry name" value="PRTases_typeI"/>
    <property type="match status" value="1"/>
</dbReference>
<evidence type="ECO:0000256" key="2">
    <source>
        <dbReference type="ARBA" id="ARBA00022679"/>
    </source>
</evidence>
<gene>
    <name evidence="3" type="ORF">CRECT_0726</name>
</gene>
<organism evidence="3 4">
    <name type="scientific">Campylobacter rectus</name>
    <name type="common">Wolinella recta</name>
    <dbReference type="NCBI Taxonomy" id="203"/>
    <lineage>
        <taxon>Bacteria</taxon>
        <taxon>Pseudomonadati</taxon>
        <taxon>Campylobacterota</taxon>
        <taxon>Epsilonproteobacteria</taxon>
        <taxon>Campylobacterales</taxon>
        <taxon>Campylobacteraceae</taxon>
        <taxon>Campylobacter</taxon>
    </lineage>
</organism>
<keyword evidence="1 3" id="KW-0328">Glycosyltransferase</keyword>